<dbReference type="RefSeq" id="WP_339936189.1">
    <property type="nucleotide sequence ID" value="NZ_BAABGA010000120.1"/>
</dbReference>
<dbReference type="Gene3D" id="3.40.50.150">
    <property type="entry name" value="Vaccinia Virus protein VP39"/>
    <property type="match status" value="1"/>
</dbReference>
<dbReference type="InterPro" id="IPR029063">
    <property type="entry name" value="SAM-dependent_MTases_sf"/>
</dbReference>
<dbReference type="SUPFAM" id="SSF53335">
    <property type="entry name" value="S-adenosyl-L-methionine-dependent methyltransferases"/>
    <property type="match status" value="1"/>
</dbReference>
<evidence type="ECO:0000313" key="2">
    <source>
        <dbReference type="Proteomes" id="UP001500840"/>
    </source>
</evidence>
<gene>
    <name evidence="1" type="ORF">GCM10023156_66560</name>
</gene>
<evidence type="ECO:0000313" key="1">
    <source>
        <dbReference type="EMBL" id="GAA4471649.1"/>
    </source>
</evidence>
<keyword evidence="2" id="KW-1185">Reference proteome</keyword>
<reference evidence="2" key="1">
    <citation type="journal article" date="2019" name="Int. J. Syst. Evol. Microbiol.">
        <title>The Global Catalogue of Microorganisms (GCM) 10K type strain sequencing project: providing services to taxonomists for standard genome sequencing and annotation.</title>
        <authorList>
            <consortium name="The Broad Institute Genomics Platform"/>
            <consortium name="The Broad Institute Genome Sequencing Center for Infectious Disease"/>
            <person name="Wu L."/>
            <person name="Ma J."/>
        </authorList>
    </citation>
    <scope>NUCLEOTIDE SEQUENCE [LARGE SCALE GENOMIC DNA]</scope>
    <source>
        <strain evidence="2">JCM 17759</strain>
    </source>
</reference>
<accession>A0ABP8NS64</accession>
<dbReference type="EMBL" id="BAABGA010000120">
    <property type="protein sequence ID" value="GAA4471649.1"/>
    <property type="molecule type" value="Genomic_DNA"/>
</dbReference>
<comment type="caution">
    <text evidence="1">The sequence shown here is derived from an EMBL/GenBank/DDBJ whole genome shotgun (WGS) entry which is preliminary data.</text>
</comment>
<protein>
    <recommendedName>
        <fullName evidence="3">Class I SAM-dependent methyltransferase</fullName>
    </recommendedName>
</protein>
<name>A0ABP8NS64_9BACT</name>
<sequence>MIPSLSATNQAAIDLLRQRYPWPIERPDFDPIHWSMDGGGRWMVTEKIRRNNVSLILEIGSFLGGSIRDWLAASSTVNVVAVDPWPASWDLKTYAIENNQSEMVANQLGRENGFYQTFLTNLWDNQDRVIPVKEYSPAILYELSAMGLKPDLIYLDSDKVGSEIELCHELFPNAIMTGDDWCWTDEQGECAIRKPVYDFCEKHSRFLKVERATWIIDNEPPSLAFQIRSFRRALKAKWRERRYAKRELAEKQNAA</sequence>
<evidence type="ECO:0008006" key="3">
    <source>
        <dbReference type="Google" id="ProtNLM"/>
    </source>
</evidence>
<organism evidence="1 2">
    <name type="scientific">Novipirellula rosea</name>
    <dbReference type="NCBI Taxonomy" id="1031540"/>
    <lineage>
        <taxon>Bacteria</taxon>
        <taxon>Pseudomonadati</taxon>
        <taxon>Planctomycetota</taxon>
        <taxon>Planctomycetia</taxon>
        <taxon>Pirellulales</taxon>
        <taxon>Pirellulaceae</taxon>
        <taxon>Novipirellula</taxon>
    </lineage>
</organism>
<dbReference type="Proteomes" id="UP001500840">
    <property type="component" value="Unassembled WGS sequence"/>
</dbReference>
<proteinExistence type="predicted"/>